<evidence type="ECO:0000313" key="5">
    <source>
        <dbReference type="Proteomes" id="UP000039046"/>
    </source>
</evidence>
<feature type="chain" id="PRO_5001979978" description="Mid2 domain-containing protein" evidence="3">
    <location>
        <begin position="19"/>
        <end position="341"/>
    </location>
</feature>
<gene>
    <name evidence="4" type="ORF">VHEMI07893</name>
</gene>
<dbReference type="AlphaFoldDB" id="A0A0A1TNS6"/>
<feature type="region of interest" description="Disordered" evidence="1">
    <location>
        <begin position="277"/>
        <end position="341"/>
    </location>
</feature>
<feature type="region of interest" description="Disordered" evidence="1">
    <location>
        <begin position="163"/>
        <end position="223"/>
    </location>
</feature>
<sequence>MYSLQLAALAILIVQSVALPWLGPQATTIREPTAPGRTTAAPFLHERDDKQFPVGVCGWIGGRGDLQVTCKPHSSCVWQTNLGVIGCCTTIGTDCGIYTSCVDKNAEKQTEDQKDVYTCTADDLCYRNSYPLGYYQWGCGRPKDATTVLTTINGYNGPATLQIALTGDPAPPTMSSEAEPPSPSVVTRTVTKSDETTASSESPTQSPTTTKPPTSDTSSSQTAALPVTTLTAAPEPEQSDNKKPVGAIAGGTVGGIAGVSLIGALLFLLLRSRRRKQHTETPGAAAELESPKPPQEISSWSPSPASEIDTPKPRVASVGALGIPRKAVPPPAPPQTAVELP</sequence>
<dbReference type="OrthoDB" id="5386093at2759"/>
<evidence type="ECO:0000313" key="4">
    <source>
        <dbReference type="EMBL" id="CEJ92232.1"/>
    </source>
</evidence>
<evidence type="ECO:0000256" key="2">
    <source>
        <dbReference type="SAM" id="Phobius"/>
    </source>
</evidence>
<dbReference type="HOGENOM" id="CLU_814286_0_0_1"/>
<feature type="signal peptide" evidence="3">
    <location>
        <begin position="1"/>
        <end position="18"/>
    </location>
</feature>
<reference evidence="4 5" key="1">
    <citation type="journal article" date="2015" name="Genome Announc.">
        <title>Draft Genome Sequence and Gene Annotation of the Entomopathogenic Fungus Verticillium hemipterigenum.</title>
        <authorList>
            <person name="Horn F."/>
            <person name="Habel A."/>
            <person name="Scharf D.H."/>
            <person name="Dworschak J."/>
            <person name="Brakhage A.A."/>
            <person name="Guthke R."/>
            <person name="Hertweck C."/>
            <person name="Linde J."/>
        </authorList>
    </citation>
    <scope>NUCLEOTIDE SEQUENCE [LARGE SCALE GENOMIC DNA]</scope>
</reference>
<keyword evidence="2" id="KW-1133">Transmembrane helix</keyword>
<feature type="compositionally biased region" description="Low complexity" evidence="1">
    <location>
        <begin position="196"/>
        <end position="223"/>
    </location>
</feature>
<keyword evidence="2" id="KW-0812">Transmembrane</keyword>
<evidence type="ECO:0000256" key="3">
    <source>
        <dbReference type="SAM" id="SignalP"/>
    </source>
</evidence>
<dbReference type="EMBL" id="CDHN01000004">
    <property type="protein sequence ID" value="CEJ92232.1"/>
    <property type="molecule type" value="Genomic_DNA"/>
</dbReference>
<feature type="compositionally biased region" description="Low complexity" evidence="1">
    <location>
        <begin position="173"/>
        <end position="187"/>
    </location>
</feature>
<name>A0A0A1TNS6_9HYPO</name>
<dbReference type="STRING" id="1531966.A0A0A1TNS6"/>
<accession>A0A0A1TNS6</accession>
<evidence type="ECO:0000256" key="1">
    <source>
        <dbReference type="SAM" id="MobiDB-lite"/>
    </source>
</evidence>
<evidence type="ECO:0008006" key="6">
    <source>
        <dbReference type="Google" id="ProtNLM"/>
    </source>
</evidence>
<proteinExistence type="predicted"/>
<feature type="transmembrane region" description="Helical" evidence="2">
    <location>
        <begin position="245"/>
        <end position="270"/>
    </location>
</feature>
<keyword evidence="2" id="KW-0472">Membrane</keyword>
<organism evidence="4 5">
    <name type="scientific">[Torrubiella] hemipterigena</name>
    <dbReference type="NCBI Taxonomy" id="1531966"/>
    <lineage>
        <taxon>Eukaryota</taxon>
        <taxon>Fungi</taxon>
        <taxon>Dikarya</taxon>
        <taxon>Ascomycota</taxon>
        <taxon>Pezizomycotina</taxon>
        <taxon>Sordariomycetes</taxon>
        <taxon>Hypocreomycetidae</taxon>
        <taxon>Hypocreales</taxon>
        <taxon>Clavicipitaceae</taxon>
        <taxon>Clavicipitaceae incertae sedis</taxon>
        <taxon>'Torrubiella' clade</taxon>
    </lineage>
</organism>
<dbReference type="Proteomes" id="UP000039046">
    <property type="component" value="Unassembled WGS sequence"/>
</dbReference>
<keyword evidence="3" id="KW-0732">Signal</keyword>
<keyword evidence="5" id="KW-1185">Reference proteome</keyword>
<protein>
    <recommendedName>
        <fullName evidence="6">Mid2 domain-containing protein</fullName>
    </recommendedName>
</protein>